<sequence>MDVLALELGPLKPRAVDLLIGSVLFAAVFWTFAGVLLPRLTRTLAERERLTAGRAREADAALAEAVRAREVRADILADARHEAALTRQRAMEEGTEAIRAAREAGLRERDEAVAAGTARVAAERAAARAELERDTRHLAARLAERIVGEPLGAATDR</sequence>
<keyword evidence="4 11" id="KW-0375">Hydrogen ion transport</keyword>
<evidence type="ECO:0000256" key="11">
    <source>
        <dbReference type="RuleBase" id="RU003848"/>
    </source>
</evidence>
<dbReference type="GO" id="GO:0012505">
    <property type="term" value="C:endomembrane system"/>
    <property type="evidence" value="ECO:0007669"/>
    <property type="project" value="UniProtKB-SubCell"/>
</dbReference>
<dbReference type="Proteomes" id="UP000316806">
    <property type="component" value="Chromosome"/>
</dbReference>
<dbReference type="GO" id="GO:0015986">
    <property type="term" value="P:proton motive force-driven ATP synthesis"/>
    <property type="evidence" value="ECO:0007669"/>
    <property type="project" value="InterPro"/>
</dbReference>
<comment type="function">
    <text evidence="9">F(1)F(0) ATP synthase produces ATP from ADP in the presence of a proton or sodium gradient. F-type ATPases consist of two structural domains, F(1) containing the extramembraneous catalytic core and F(0) containing the membrane proton channel, linked together by a central stalk and a peripheral stalk. During catalysis, ATP synthesis in the catalytic domain of F(1) is coupled via a rotary mechanism of the central stalk subunits to proton translocation.</text>
</comment>
<feature type="transmembrane region" description="Helical" evidence="12">
    <location>
        <begin position="18"/>
        <end position="37"/>
    </location>
</feature>
<gene>
    <name evidence="13" type="ORF">FH965_11850</name>
</gene>
<dbReference type="InterPro" id="IPR002146">
    <property type="entry name" value="ATP_synth_b/b'su_bac/chlpt"/>
</dbReference>
<evidence type="ECO:0000256" key="7">
    <source>
        <dbReference type="ARBA" id="ARBA00023136"/>
    </source>
</evidence>
<evidence type="ECO:0008006" key="15">
    <source>
        <dbReference type="Google" id="ProtNLM"/>
    </source>
</evidence>
<keyword evidence="2 11" id="KW-0138">CF(0)</keyword>
<name>A0A516RKS5_STRST</name>
<accession>A0A516RKS5</accession>
<dbReference type="GO" id="GO:0045259">
    <property type="term" value="C:proton-transporting ATP synthase complex"/>
    <property type="evidence" value="ECO:0007669"/>
    <property type="project" value="UniProtKB-KW"/>
</dbReference>
<comment type="similarity">
    <text evidence="11">Belongs to the ATPase B chain family.</text>
</comment>
<evidence type="ECO:0000256" key="4">
    <source>
        <dbReference type="ARBA" id="ARBA00022781"/>
    </source>
</evidence>
<evidence type="ECO:0000256" key="5">
    <source>
        <dbReference type="ARBA" id="ARBA00022989"/>
    </source>
</evidence>
<keyword evidence="6 11" id="KW-0406">Ion transport</keyword>
<evidence type="ECO:0000256" key="10">
    <source>
        <dbReference type="ARBA" id="ARBA00037847"/>
    </source>
</evidence>
<dbReference type="AlphaFoldDB" id="A0A516RKS5"/>
<protein>
    <recommendedName>
        <fullName evidence="15">ATP synthase subunit b</fullName>
    </recommendedName>
</protein>
<evidence type="ECO:0000256" key="12">
    <source>
        <dbReference type="SAM" id="Phobius"/>
    </source>
</evidence>
<keyword evidence="3 11" id="KW-0812">Transmembrane</keyword>
<evidence type="ECO:0000313" key="13">
    <source>
        <dbReference type="EMBL" id="QDQ16261.1"/>
    </source>
</evidence>
<proteinExistence type="inferred from homology"/>
<comment type="subcellular location">
    <subcellularLocation>
        <location evidence="10">Endomembrane system</location>
        <topology evidence="10">Single-pass membrane protein</topology>
    </subcellularLocation>
</comment>
<dbReference type="GO" id="GO:0015078">
    <property type="term" value="F:proton transmembrane transporter activity"/>
    <property type="evidence" value="ECO:0007669"/>
    <property type="project" value="InterPro"/>
</dbReference>
<organism evidence="13 14">
    <name type="scientific">Streptomyces spectabilis</name>
    <dbReference type="NCBI Taxonomy" id="68270"/>
    <lineage>
        <taxon>Bacteria</taxon>
        <taxon>Bacillati</taxon>
        <taxon>Actinomycetota</taxon>
        <taxon>Actinomycetes</taxon>
        <taxon>Kitasatosporales</taxon>
        <taxon>Streptomycetaceae</taxon>
        <taxon>Streptomyces</taxon>
    </lineage>
</organism>
<evidence type="ECO:0000256" key="1">
    <source>
        <dbReference type="ARBA" id="ARBA00022448"/>
    </source>
</evidence>
<evidence type="ECO:0000256" key="8">
    <source>
        <dbReference type="ARBA" id="ARBA00023310"/>
    </source>
</evidence>
<evidence type="ECO:0000256" key="3">
    <source>
        <dbReference type="ARBA" id="ARBA00022692"/>
    </source>
</evidence>
<evidence type="ECO:0000256" key="6">
    <source>
        <dbReference type="ARBA" id="ARBA00023065"/>
    </source>
</evidence>
<reference evidence="13 14" key="1">
    <citation type="journal article" date="2019" name="J. Ind. Microbiol. Biotechnol.">
        <title>The complete genomic sequence of Streptomyces spectabilis NRRL-2792 and identification of secondary metabolite biosynthetic gene clusters.</title>
        <authorList>
            <person name="Sinha A."/>
            <person name="Phillips-Salemka S."/>
            <person name="Niraula T.A."/>
            <person name="Short K.A."/>
            <person name="Niraula N.P."/>
        </authorList>
    </citation>
    <scope>NUCLEOTIDE SEQUENCE [LARGE SCALE GENOMIC DNA]</scope>
    <source>
        <strain evidence="13 14">NRRL 2792</strain>
    </source>
</reference>
<keyword evidence="5 12" id="KW-1133">Transmembrane helix</keyword>
<keyword evidence="8" id="KW-0066">ATP synthesis</keyword>
<dbReference type="Pfam" id="PF00430">
    <property type="entry name" value="ATP-synt_B"/>
    <property type="match status" value="1"/>
</dbReference>
<keyword evidence="1 11" id="KW-0813">Transport</keyword>
<keyword evidence="7 12" id="KW-0472">Membrane</keyword>
<evidence type="ECO:0000256" key="2">
    <source>
        <dbReference type="ARBA" id="ARBA00022547"/>
    </source>
</evidence>
<evidence type="ECO:0000313" key="14">
    <source>
        <dbReference type="Proteomes" id="UP000316806"/>
    </source>
</evidence>
<evidence type="ECO:0000256" key="9">
    <source>
        <dbReference type="ARBA" id="ARBA00025198"/>
    </source>
</evidence>
<dbReference type="EMBL" id="CP040916">
    <property type="protein sequence ID" value="QDQ16261.1"/>
    <property type="molecule type" value="Genomic_DNA"/>
</dbReference>